<evidence type="ECO:0000313" key="2">
    <source>
        <dbReference type="Proteomes" id="UP000016511"/>
    </source>
</evidence>
<dbReference type="AlphaFoldDB" id="U1WF62"/>
<proteinExistence type="predicted"/>
<sequence length="210" mass="22741">MLLFVFCITASLSDSKVLAGNYQTVTKNFFGYYNSDLYQWVDAGKSVTLGSISASSGYYITEVAPSHTFSGIDWDARNAGGGTTYSLNVTLEFRAGSPGGPILSSQNFSNSKWGENPPFGLFTPFSVPNEDRIYLVIKNNGHGGGVHLFIKTPSSKTDVTVVEFDKTTKDLTDKIDAAKKAAEEGRDASKEASQNASVQIKISKIPWKNV</sequence>
<accession>U1WF62</accession>
<protein>
    <submittedName>
        <fullName evidence="1">Uncharacterized protein</fullName>
    </submittedName>
</protein>
<organism evidence="1 2">
    <name type="scientific">Aneurinibacillus aneurinilyticus ATCC 12856</name>
    <dbReference type="NCBI Taxonomy" id="649747"/>
    <lineage>
        <taxon>Bacteria</taxon>
        <taxon>Bacillati</taxon>
        <taxon>Bacillota</taxon>
        <taxon>Bacilli</taxon>
        <taxon>Bacillales</taxon>
        <taxon>Paenibacillaceae</taxon>
        <taxon>Aneurinibacillus group</taxon>
        <taxon>Aneurinibacillus</taxon>
    </lineage>
</organism>
<comment type="caution">
    <text evidence="1">The sequence shown here is derived from an EMBL/GenBank/DDBJ whole genome shotgun (WGS) entry which is preliminary data.</text>
</comment>
<dbReference type="EMBL" id="AWSJ01000289">
    <property type="protein sequence ID" value="ERI07194.1"/>
    <property type="molecule type" value="Genomic_DNA"/>
</dbReference>
<keyword evidence="2" id="KW-1185">Reference proteome</keyword>
<reference evidence="1 2" key="1">
    <citation type="submission" date="2013-08" db="EMBL/GenBank/DDBJ databases">
        <authorList>
            <person name="Weinstock G."/>
            <person name="Sodergren E."/>
            <person name="Wylie T."/>
            <person name="Fulton L."/>
            <person name="Fulton R."/>
            <person name="Fronick C."/>
            <person name="O'Laughlin M."/>
            <person name="Godfrey J."/>
            <person name="Miner T."/>
            <person name="Herter B."/>
            <person name="Appelbaum E."/>
            <person name="Cordes M."/>
            <person name="Lek S."/>
            <person name="Wollam A."/>
            <person name="Pepin K.H."/>
            <person name="Palsikar V.B."/>
            <person name="Mitreva M."/>
            <person name="Wilson R.K."/>
        </authorList>
    </citation>
    <scope>NUCLEOTIDE SEQUENCE [LARGE SCALE GENOMIC DNA]</scope>
    <source>
        <strain evidence="1 2">ATCC 12856</strain>
    </source>
</reference>
<dbReference type="PATRIC" id="fig|649747.3.peg.4256"/>
<name>U1WF62_ANEAE</name>
<dbReference type="HOGENOM" id="CLU_1308012_0_0_9"/>
<evidence type="ECO:0000313" key="1">
    <source>
        <dbReference type="EMBL" id="ERI07194.1"/>
    </source>
</evidence>
<gene>
    <name evidence="1" type="ORF">HMPREF0083_04727</name>
</gene>
<dbReference type="Proteomes" id="UP000016511">
    <property type="component" value="Unassembled WGS sequence"/>
</dbReference>